<dbReference type="GeneID" id="111123537"/>
<evidence type="ECO:0000256" key="2">
    <source>
        <dbReference type="SAM" id="Phobius"/>
    </source>
</evidence>
<dbReference type="InterPro" id="IPR011992">
    <property type="entry name" value="EF-hand-dom_pair"/>
</dbReference>
<evidence type="ECO:0000256" key="1">
    <source>
        <dbReference type="ARBA" id="ARBA00022837"/>
    </source>
</evidence>
<dbReference type="InterPro" id="IPR018247">
    <property type="entry name" value="EF_Hand_1_Ca_BS"/>
</dbReference>
<dbReference type="OrthoDB" id="6127305at2759"/>
<protein>
    <submittedName>
        <fullName evidence="4">Uncharacterized protein LOC111123537</fullName>
    </submittedName>
    <submittedName>
        <fullName evidence="5">Uncharacterized protein LOC111123563</fullName>
    </submittedName>
</protein>
<accession>A0A8B8D495</accession>
<keyword evidence="2" id="KW-0472">Membrane</keyword>
<reference evidence="4 5" key="1">
    <citation type="submission" date="2025-04" db="UniProtKB">
        <authorList>
            <consortium name="RefSeq"/>
        </authorList>
    </citation>
    <scope>IDENTIFICATION</scope>
    <source>
        <tissue evidence="4 5">Whole sample</tissue>
    </source>
</reference>
<keyword evidence="2" id="KW-0812">Transmembrane</keyword>
<gene>
    <name evidence="4" type="primary">LOC111123537</name>
    <name evidence="5" type="synonym">LOC111123563</name>
</gene>
<sequence length="113" mass="13546">MKGYLRTVVLMYSMCCVFSLPLHRLIRRNVTNEKKNDTDFHVDVLADHIFETVARGRGQITHDDIVDYYKREWGYDDYRASEISFRYLLWGDRNGDHELTKDELKTALRNHYN</sequence>
<dbReference type="RefSeq" id="XP_022321679.1">
    <property type="nucleotide sequence ID" value="XM_022465971.1"/>
</dbReference>
<feature type="transmembrane region" description="Helical" evidence="2">
    <location>
        <begin position="6"/>
        <end position="26"/>
    </location>
</feature>
<dbReference type="AlphaFoldDB" id="A0A8B8D495"/>
<dbReference type="PROSITE" id="PS00018">
    <property type="entry name" value="EF_HAND_1"/>
    <property type="match status" value="1"/>
</dbReference>
<evidence type="ECO:0000313" key="3">
    <source>
        <dbReference type="Proteomes" id="UP000694844"/>
    </source>
</evidence>
<evidence type="ECO:0000313" key="4">
    <source>
        <dbReference type="RefSeq" id="XP_022321636.1"/>
    </source>
</evidence>
<name>A0A8B8D495_CRAVI</name>
<dbReference type="KEGG" id="cvn:111123537"/>
<organism evidence="3 4">
    <name type="scientific">Crassostrea virginica</name>
    <name type="common">Eastern oyster</name>
    <dbReference type="NCBI Taxonomy" id="6565"/>
    <lineage>
        <taxon>Eukaryota</taxon>
        <taxon>Metazoa</taxon>
        <taxon>Spiralia</taxon>
        <taxon>Lophotrochozoa</taxon>
        <taxon>Mollusca</taxon>
        <taxon>Bivalvia</taxon>
        <taxon>Autobranchia</taxon>
        <taxon>Pteriomorphia</taxon>
        <taxon>Ostreida</taxon>
        <taxon>Ostreoidea</taxon>
        <taxon>Ostreidae</taxon>
        <taxon>Crassostrea</taxon>
    </lineage>
</organism>
<keyword evidence="2" id="KW-1133">Transmembrane helix</keyword>
<dbReference type="RefSeq" id="XP_022321636.1">
    <property type="nucleotide sequence ID" value="XM_022465928.1"/>
</dbReference>
<dbReference type="SUPFAM" id="SSF47473">
    <property type="entry name" value="EF-hand"/>
    <property type="match status" value="1"/>
</dbReference>
<dbReference type="Proteomes" id="UP000694844">
    <property type="component" value="Chromosome 3"/>
</dbReference>
<evidence type="ECO:0000313" key="5">
    <source>
        <dbReference type="RefSeq" id="XP_022321679.1"/>
    </source>
</evidence>
<keyword evidence="3" id="KW-1185">Reference proteome</keyword>
<proteinExistence type="predicted"/>
<keyword evidence="1" id="KW-0106">Calcium</keyword>
<dbReference type="KEGG" id="cvn:111123563"/>